<accession>A0ACC8XI75</accession>
<sequence length="143" mass="16380">MFYKYPQIKAINYFNNSLPWENSFALYDNDILLETYNALVSDELFIKEYGQTAPIGYKNITNGGIELGSDIELSVSAYYPYANNVNEISVKYWLDDMLLSEVTQSPYTINLAQDELAGKLELKVEMIVNGEIKQTQTINLMHN</sequence>
<proteinExistence type="predicted"/>
<dbReference type="Proteomes" id="UP000188637">
    <property type="component" value="Unassembled WGS sequence"/>
</dbReference>
<gene>
    <name evidence="1" type="ORF">AN640_01150</name>
</gene>
<dbReference type="EMBL" id="LJHD01000113">
    <property type="protein sequence ID" value="ONI44284.1"/>
    <property type="molecule type" value="Genomic_DNA"/>
</dbReference>
<keyword evidence="2" id="KW-1185">Reference proteome</keyword>
<protein>
    <submittedName>
        <fullName evidence="1">Uncharacterized protein</fullName>
    </submittedName>
</protein>
<reference evidence="1" key="1">
    <citation type="submission" date="2016-08" db="EMBL/GenBank/DDBJ databases">
        <authorList>
            <person name="Ngugi D.K."/>
            <person name="Miyake S."/>
            <person name="Stingl U."/>
        </authorList>
    </citation>
    <scope>NUCLEOTIDE SEQUENCE</scope>
    <source>
        <strain evidence="1">SCG-D08WGA-EpuloA1</strain>
    </source>
</reference>
<evidence type="ECO:0000313" key="2">
    <source>
        <dbReference type="Proteomes" id="UP000188637"/>
    </source>
</evidence>
<comment type="caution">
    <text evidence="1">The sequence shown here is derived from an EMBL/GenBank/DDBJ whole genome shotgun (WGS) entry which is preliminary data.</text>
</comment>
<organism evidence="1 2">
    <name type="scientific">Candidatus Epulonipiscium fishelsonii</name>
    <dbReference type="NCBI Taxonomy" id="77094"/>
    <lineage>
        <taxon>Bacteria</taxon>
        <taxon>Bacillati</taxon>
        <taxon>Bacillota</taxon>
        <taxon>Clostridia</taxon>
        <taxon>Lachnospirales</taxon>
        <taxon>Lachnospiraceae</taxon>
        <taxon>Candidatus Epulonipiscium</taxon>
    </lineage>
</organism>
<name>A0ACC8XI75_9FIRM</name>
<evidence type="ECO:0000313" key="1">
    <source>
        <dbReference type="EMBL" id="ONI44284.1"/>
    </source>
</evidence>